<evidence type="ECO:0000259" key="2">
    <source>
        <dbReference type="Pfam" id="PF00144"/>
    </source>
</evidence>
<dbReference type="AlphaFoldDB" id="A0A850CCY6"/>
<dbReference type="Gene3D" id="3.40.710.10">
    <property type="entry name" value="DD-peptidase/beta-lactamase superfamily"/>
    <property type="match status" value="1"/>
</dbReference>
<evidence type="ECO:0000313" key="4">
    <source>
        <dbReference type="Proteomes" id="UP000574690"/>
    </source>
</evidence>
<feature type="domain" description="Beta-lactamase-related" evidence="2">
    <location>
        <begin position="34"/>
        <end position="347"/>
    </location>
</feature>
<reference evidence="3 4" key="1">
    <citation type="submission" date="2020-05" db="EMBL/GenBank/DDBJ databases">
        <title>DNA-SIP metagenomic assembled genomes.</title>
        <authorList>
            <person name="Yu J."/>
        </authorList>
    </citation>
    <scope>NUCLEOTIDE SEQUENCE [LARGE SCALE GENOMIC DNA]</scope>
    <source>
        <strain evidence="3">Bin5.27</strain>
    </source>
</reference>
<evidence type="ECO:0000313" key="3">
    <source>
        <dbReference type="EMBL" id="NUQ89826.1"/>
    </source>
</evidence>
<dbReference type="InterPro" id="IPR012338">
    <property type="entry name" value="Beta-lactam/transpept-like"/>
</dbReference>
<protein>
    <submittedName>
        <fullName evidence="3">Beta-lactamase family protein</fullName>
    </submittedName>
</protein>
<dbReference type="PROSITE" id="PS00018">
    <property type="entry name" value="EF_HAND_1"/>
    <property type="match status" value="1"/>
</dbReference>
<evidence type="ECO:0000256" key="1">
    <source>
        <dbReference type="SAM" id="Phobius"/>
    </source>
</evidence>
<dbReference type="Pfam" id="PF00144">
    <property type="entry name" value="Beta-lactamase"/>
    <property type="match status" value="1"/>
</dbReference>
<feature type="transmembrane region" description="Helical" evidence="1">
    <location>
        <begin position="450"/>
        <end position="471"/>
    </location>
</feature>
<accession>A0A850CCY6</accession>
<gene>
    <name evidence="3" type="ORF">HOQ43_15370</name>
</gene>
<proteinExistence type="predicted"/>
<dbReference type="InterPro" id="IPR001466">
    <property type="entry name" value="Beta-lactam-related"/>
</dbReference>
<dbReference type="EMBL" id="JABFXE010000644">
    <property type="protein sequence ID" value="NUQ89826.1"/>
    <property type="molecule type" value="Genomic_DNA"/>
</dbReference>
<dbReference type="InterPro" id="IPR050491">
    <property type="entry name" value="AmpC-like"/>
</dbReference>
<dbReference type="Proteomes" id="UP000574690">
    <property type="component" value="Unassembled WGS sequence"/>
</dbReference>
<dbReference type="PANTHER" id="PTHR46825">
    <property type="entry name" value="D-ALANYL-D-ALANINE-CARBOXYPEPTIDASE/ENDOPEPTIDASE AMPH"/>
    <property type="match status" value="1"/>
</dbReference>
<dbReference type="PANTHER" id="PTHR46825:SF9">
    <property type="entry name" value="BETA-LACTAMASE-RELATED DOMAIN-CONTAINING PROTEIN"/>
    <property type="match status" value="1"/>
</dbReference>
<feature type="transmembrane region" description="Helical" evidence="1">
    <location>
        <begin position="373"/>
        <end position="398"/>
    </location>
</feature>
<comment type="caution">
    <text evidence="3">The sequence shown here is derived from an EMBL/GenBank/DDBJ whole genome shotgun (WGS) entry which is preliminary data.</text>
</comment>
<dbReference type="SUPFAM" id="SSF56601">
    <property type="entry name" value="beta-lactamase/transpeptidase-like"/>
    <property type="match status" value="1"/>
</dbReference>
<keyword evidence="1" id="KW-1133">Transmembrane helix</keyword>
<feature type="transmembrane region" description="Helical" evidence="1">
    <location>
        <begin position="410"/>
        <end position="430"/>
    </location>
</feature>
<keyword evidence="1" id="KW-0472">Membrane</keyword>
<keyword evidence="1" id="KW-0812">Transmembrane</keyword>
<sequence>MQIPVLAATLAAFTPLMPLPQVPAEEQPYYDVAEYLERRFEETGVPGAAYSIVDLDGNSYSVGWGADGSGDPVDLGTPFLWGSVAKPVTAAAVMTLVEDGRIDLDAPVTDYLPDFTLADRDRSDRITVRDLLRQTTGIPEGTGLTDRFDHHDDPYGDAVADLADVEPISEPGESFAYASANYVVAGAVVEAVAGMPYEQYLHEAVLDPLGMIGSVTTAEDAADVPRGHAVAFGQPFPVKTRFDQTGPSYGYLGGNIQDLTAFAVDQLGGSAILAPESVAETHTGAVEVNDTVDYGLGWRVDSRNADLGTTTVWHTGGAPGFSAGVILLPELGRAVVVAQNRYGYFEDAALIGTMLGAARMLAGGDPVEPETDLLYPSMLAGLCVLLLAALAAVYLTFLRLGKARKANRPLTITGMACWVLAALATAYVSFALVPGLAPSRAAFFGMMPDVAWLLTALGVAALLTAAARVWAGTVRLRRTPH</sequence>
<dbReference type="InterPro" id="IPR018247">
    <property type="entry name" value="EF_Hand_1_Ca_BS"/>
</dbReference>
<organism evidence="3 4">
    <name type="scientific">Glycomyces artemisiae</name>
    <dbReference type="NCBI Taxonomy" id="1076443"/>
    <lineage>
        <taxon>Bacteria</taxon>
        <taxon>Bacillati</taxon>
        <taxon>Actinomycetota</taxon>
        <taxon>Actinomycetes</taxon>
        <taxon>Glycomycetales</taxon>
        <taxon>Glycomycetaceae</taxon>
        <taxon>Glycomyces</taxon>
    </lineage>
</organism>
<name>A0A850CCY6_9ACTN</name>